<dbReference type="Proteomes" id="UP000708208">
    <property type="component" value="Unassembled WGS sequence"/>
</dbReference>
<evidence type="ECO:0000313" key="6">
    <source>
        <dbReference type="EMBL" id="CAG7729004.1"/>
    </source>
</evidence>
<dbReference type="AlphaFoldDB" id="A0A8J2P2V3"/>
<comment type="similarity">
    <text evidence="2">Belongs to the carotenoid oxygenase family.</text>
</comment>
<dbReference type="EMBL" id="CAJVCH010171926">
    <property type="protein sequence ID" value="CAG7729004.1"/>
    <property type="molecule type" value="Genomic_DNA"/>
</dbReference>
<evidence type="ECO:0000256" key="2">
    <source>
        <dbReference type="ARBA" id="ARBA00006787"/>
    </source>
</evidence>
<keyword evidence="3" id="KW-0479">Metal-binding</keyword>
<dbReference type="GO" id="GO:0010436">
    <property type="term" value="F:carotenoid dioxygenase activity"/>
    <property type="evidence" value="ECO:0007669"/>
    <property type="project" value="TreeGrafter"/>
</dbReference>
<organism evidence="6 7">
    <name type="scientific">Allacma fusca</name>
    <dbReference type="NCBI Taxonomy" id="39272"/>
    <lineage>
        <taxon>Eukaryota</taxon>
        <taxon>Metazoa</taxon>
        <taxon>Ecdysozoa</taxon>
        <taxon>Arthropoda</taxon>
        <taxon>Hexapoda</taxon>
        <taxon>Collembola</taxon>
        <taxon>Symphypleona</taxon>
        <taxon>Sminthuridae</taxon>
        <taxon>Allacma</taxon>
    </lineage>
</organism>
<proteinExistence type="inferred from homology"/>
<dbReference type="Pfam" id="PF03055">
    <property type="entry name" value="RPE65"/>
    <property type="match status" value="1"/>
</dbReference>
<keyword evidence="4" id="KW-0560">Oxidoreductase</keyword>
<dbReference type="InterPro" id="IPR004294">
    <property type="entry name" value="Carotenoid_Oase"/>
</dbReference>
<evidence type="ECO:0000256" key="5">
    <source>
        <dbReference type="ARBA" id="ARBA00023004"/>
    </source>
</evidence>
<name>A0A8J2P2V3_9HEXA</name>
<dbReference type="GO" id="GO:0046872">
    <property type="term" value="F:metal ion binding"/>
    <property type="evidence" value="ECO:0007669"/>
    <property type="project" value="UniProtKB-KW"/>
</dbReference>
<dbReference type="OrthoDB" id="1069523at2759"/>
<reference evidence="6" key="1">
    <citation type="submission" date="2021-06" db="EMBL/GenBank/DDBJ databases">
        <authorList>
            <person name="Hodson N. C."/>
            <person name="Mongue J. A."/>
            <person name="Jaron S. K."/>
        </authorList>
    </citation>
    <scope>NUCLEOTIDE SEQUENCE</scope>
</reference>
<evidence type="ECO:0000313" key="7">
    <source>
        <dbReference type="Proteomes" id="UP000708208"/>
    </source>
</evidence>
<accession>A0A8J2P2V3</accession>
<sequence>MGKRDSFYYWTGEVPLPRIRIYSESHYGRLWNYLQAMHEMFLKSLISGGCCKPETTGIVKRFILPLTENFGGGFGSEVTLRSDNTVIVKGACMSQQGLQHVVIINPNYRFRKYRFAYGNSGFFVQGPYANKIVKLELTTGKETTWEFEENCLLGETIFIPNPDGINEDDGILLSGVYSQ</sequence>
<dbReference type="PANTHER" id="PTHR10543">
    <property type="entry name" value="BETA-CAROTENE DIOXYGENASE"/>
    <property type="match status" value="1"/>
</dbReference>
<dbReference type="PANTHER" id="PTHR10543:SF24">
    <property type="entry name" value="CAROTENOID ISOMEROOXYGENASE"/>
    <property type="match status" value="1"/>
</dbReference>
<keyword evidence="5" id="KW-0408">Iron</keyword>
<evidence type="ECO:0000256" key="3">
    <source>
        <dbReference type="ARBA" id="ARBA00022723"/>
    </source>
</evidence>
<comment type="caution">
    <text evidence="6">The sequence shown here is derived from an EMBL/GenBank/DDBJ whole genome shotgun (WGS) entry which is preliminary data.</text>
</comment>
<keyword evidence="7" id="KW-1185">Reference proteome</keyword>
<comment type="cofactor">
    <cofactor evidence="1">
        <name>Fe(2+)</name>
        <dbReference type="ChEBI" id="CHEBI:29033"/>
    </cofactor>
</comment>
<evidence type="ECO:0000256" key="4">
    <source>
        <dbReference type="ARBA" id="ARBA00023002"/>
    </source>
</evidence>
<protein>
    <submittedName>
        <fullName evidence="6">Uncharacterized protein</fullName>
    </submittedName>
</protein>
<evidence type="ECO:0000256" key="1">
    <source>
        <dbReference type="ARBA" id="ARBA00001954"/>
    </source>
</evidence>
<gene>
    <name evidence="6" type="ORF">AFUS01_LOCUS17746</name>
</gene>
<dbReference type="GO" id="GO:0016121">
    <property type="term" value="P:carotene catabolic process"/>
    <property type="evidence" value="ECO:0007669"/>
    <property type="project" value="TreeGrafter"/>
</dbReference>